<dbReference type="Pfam" id="PF16258">
    <property type="entry name" value="DUF4912"/>
    <property type="match status" value="1"/>
</dbReference>
<gene>
    <name evidence="1" type="ORF">MOMUL_25650</name>
</gene>
<name>A0A151AU32_9FIRM</name>
<evidence type="ECO:0008006" key="3">
    <source>
        <dbReference type="Google" id="ProtNLM"/>
    </source>
</evidence>
<comment type="caution">
    <text evidence="1">The sequence shown here is derived from an EMBL/GenBank/DDBJ whole genome shotgun (WGS) entry which is preliminary data.</text>
</comment>
<accession>A0A151AU32</accession>
<reference evidence="1 2" key="1">
    <citation type="submission" date="2016-02" db="EMBL/GenBank/DDBJ databases">
        <title>Genome sequence of Moorella mulderi DSM 14980.</title>
        <authorList>
            <person name="Poehlein A."/>
            <person name="Daniel R."/>
        </authorList>
    </citation>
    <scope>NUCLEOTIDE SEQUENCE [LARGE SCALE GENOMIC DNA]</scope>
    <source>
        <strain evidence="1 2">DSM 14980</strain>
    </source>
</reference>
<sequence>MITFIALLIIAILAGALFWYRRWQAAHPAAKPLPVPAPGGRELPAKYGKDEVVLMVKDPYWLYAYWELSDAKKEELMRRFGPGAWEKSRPLLRVYDLTNNPYDFLQAPFFEIAITDMADNWYIHTGKPSSTFCVDLGRWFPEYGFVTIARSNIVTTPADKPSSVIDPLWPPLEACWQAVERYGKARGFSSPQLVKTQK</sequence>
<dbReference type="PATRIC" id="fig|1122241.3.peg.2723"/>
<evidence type="ECO:0000313" key="1">
    <source>
        <dbReference type="EMBL" id="KYH31184.1"/>
    </source>
</evidence>
<dbReference type="InterPro" id="IPR032585">
    <property type="entry name" value="DUF4912"/>
</dbReference>
<dbReference type="AlphaFoldDB" id="A0A151AU32"/>
<dbReference type="RefSeq" id="WP_062285332.1">
    <property type="nucleotide sequence ID" value="NZ_LTBC01000014.1"/>
</dbReference>
<evidence type="ECO:0000313" key="2">
    <source>
        <dbReference type="Proteomes" id="UP000075670"/>
    </source>
</evidence>
<dbReference type="Proteomes" id="UP000075670">
    <property type="component" value="Unassembled WGS sequence"/>
</dbReference>
<organism evidence="1 2">
    <name type="scientific">Moorella mulderi DSM 14980</name>
    <dbReference type="NCBI Taxonomy" id="1122241"/>
    <lineage>
        <taxon>Bacteria</taxon>
        <taxon>Bacillati</taxon>
        <taxon>Bacillota</taxon>
        <taxon>Clostridia</taxon>
        <taxon>Neomoorellales</taxon>
        <taxon>Neomoorellaceae</taxon>
        <taxon>Neomoorella</taxon>
    </lineage>
</organism>
<keyword evidence="2" id="KW-1185">Reference proteome</keyword>
<proteinExistence type="predicted"/>
<dbReference type="EMBL" id="LTBC01000014">
    <property type="protein sequence ID" value="KYH31184.1"/>
    <property type="molecule type" value="Genomic_DNA"/>
</dbReference>
<protein>
    <recommendedName>
        <fullName evidence="3">DUF4912 domain-containing protein</fullName>
    </recommendedName>
</protein>